<accession>A0A3S2WQ21</accession>
<keyword evidence="2" id="KW-0560">Oxidoreductase</keyword>
<dbReference type="GO" id="GO:0016491">
    <property type="term" value="F:oxidoreductase activity"/>
    <property type="evidence" value="ECO:0007669"/>
    <property type="project" value="UniProtKB-KW"/>
</dbReference>
<dbReference type="EMBL" id="SADE01000003">
    <property type="protein sequence ID" value="RVU34717.1"/>
    <property type="molecule type" value="Genomic_DNA"/>
</dbReference>
<reference evidence="4" key="1">
    <citation type="submission" date="2019-01" db="EMBL/GenBank/DDBJ databases">
        <title>Gri0909 isolated from a small marine red alga.</title>
        <authorList>
            <person name="Kim J."/>
            <person name="Jeong S.E."/>
            <person name="Jeon C.O."/>
        </authorList>
    </citation>
    <scope>NUCLEOTIDE SEQUENCE [LARGE SCALE GENOMIC DNA]</scope>
    <source>
        <strain evidence="4">Gri0909</strain>
    </source>
</reference>
<organism evidence="3 4">
    <name type="scientific">Hwanghaeella grinnelliae</name>
    <dbReference type="NCBI Taxonomy" id="2500179"/>
    <lineage>
        <taxon>Bacteria</taxon>
        <taxon>Pseudomonadati</taxon>
        <taxon>Pseudomonadota</taxon>
        <taxon>Alphaproteobacteria</taxon>
        <taxon>Rhodospirillales</taxon>
        <taxon>Rhodospirillaceae</taxon>
        <taxon>Hwanghaeella</taxon>
    </lineage>
</organism>
<dbReference type="Gene3D" id="3.30.1370.60">
    <property type="entry name" value="Hypothetical oxidoreductase yiak, domain 2"/>
    <property type="match status" value="1"/>
</dbReference>
<protein>
    <submittedName>
        <fullName evidence="3">Ldh family oxidoreductase</fullName>
    </submittedName>
</protein>
<dbReference type="OrthoDB" id="9811519at2"/>
<proteinExistence type="inferred from homology"/>
<dbReference type="Proteomes" id="UP000287447">
    <property type="component" value="Unassembled WGS sequence"/>
</dbReference>
<evidence type="ECO:0000256" key="2">
    <source>
        <dbReference type="ARBA" id="ARBA00023002"/>
    </source>
</evidence>
<keyword evidence="4" id="KW-1185">Reference proteome</keyword>
<dbReference type="Gene3D" id="1.10.1530.10">
    <property type="match status" value="1"/>
</dbReference>
<evidence type="ECO:0000256" key="1">
    <source>
        <dbReference type="ARBA" id="ARBA00006056"/>
    </source>
</evidence>
<dbReference type="InterPro" id="IPR003767">
    <property type="entry name" value="Malate/L-lactate_DH-like"/>
</dbReference>
<dbReference type="InterPro" id="IPR036111">
    <property type="entry name" value="Mal/L-sulfo/L-lacto_DH-like_sf"/>
</dbReference>
<comment type="similarity">
    <text evidence="1">Belongs to the LDH2/MDH2 oxidoreductase family.</text>
</comment>
<dbReference type="InterPro" id="IPR043144">
    <property type="entry name" value="Mal/L-sulf/L-lact_DH-like_ah"/>
</dbReference>
<dbReference type="PANTHER" id="PTHR11091:SF0">
    <property type="entry name" value="MALATE DEHYDROGENASE"/>
    <property type="match status" value="1"/>
</dbReference>
<name>A0A3S2WQ21_9PROT</name>
<evidence type="ECO:0000313" key="3">
    <source>
        <dbReference type="EMBL" id="RVU34717.1"/>
    </source>
</evidence>
<sequence length="335" mass="35228">MTDVNLTLEDADALVMRVLRTNGCDEANARAVADTVMAAERDICHSHGIFRIPGYVASLRSGKVNGKAAPTVKQIAPGALQVDADRGFAPLALERGRQPLIDLAREQGIAALAVRDMHHFAALWVEVEPIAEAGLAAFAWTAATPMVAPAGGTKPLFGTNPMAFAWPRKDGSSMAFDMATAATARGEIMIMARDGKQAPPGAGIDAEGNPTTDPNAILAGAQLPFGGYKGSAISMMIELLVGALIGDKLSFEAGEADIKDGGPPPGGELIIAIDPNRFGDPDGWLAHGEKLFDAMKAQEGLRLPGERRHQNRLKTPSEGIFLPKSLYDTVCGLEA</sequence>
<dbReference type="AlphaFoldDB" id="A0A3S2WQ21"/>
<dbReference type="Pfam" id="PF02615">
    <property type="entry name" value="Ldh_2"/>
    <property type="match status" value="1"/>
</dbReference>
<dbReference type="RefSeq" id="WP_127766805.1">
    <property type="nucleotide sequence ID" value="NZ_SADE01000003.1"/>
</dbReference>
<dbReference type="PANTHER" id="PTHR11091">
    <property type="entry name" value="OXIDOREDUCTASE-RELATED"/>
    <property type="match status" value="1"/>
</dbReference>
<dbReference type="SUPFAM" id="SSF89733">
    <property type="entry name" value="L-sulfolactate dehydrogenase-like"/>
    <property type="match status" value="1"/>
</dbReference>
<gene>
    <name evidence="3" type="ORF">EOI86_17855</name>
</gene>
<evidence type="ECO:0000313" key="4">
    <source>
        <dbReference type="Proteomes" id="UP000287447"/>
    </source>
</evidence>
<comment type="caution">
    <text evidence="3">The sequence shown here is derived from an EMBL/GenBank/DDBJ whole genome shotgun (WGS) entry which is preliminary data.</text>
</comment>
<dbReference type="InterPro" id="IPR043143">
    <property type="entry name" value="Mal/L-sulf/L-lact_DH-like_NADP"/>
</dbReference>